<dbReference type="PANTHER" id="PTHR43201:SF30">
    <property type="entry name" value="AMP-DEPENDENT SYNTHETASE_LIGASE DOMAIN-CONTAINING PROTEIN"/>
    <property type="match status" value="1"/>
</dbReference>
<dbReference type="InterPro" id="IPR020845">
    <property type="entry name" value="AMP-binding_CS"/>
</dbReference>
<feature type="domain" description="AMP-dependent synthetase/ligase" evidence="3">
    <location>
        <begin position="57"/>
        <end position="431"/>
    </location>
</feature>
<dbReference type="AlphaFoldDB" id="A0A135LLR6"/>
<dbReference type="OrthoDB" id="10253869at2759"/>
<dbReference type="GO" id="GO:0031956">
    <property type="term" value="F:medium-chain fatty acid-CoA ligase activity"/>
    <property type="evidence" value="ECO:0007669"/>
    <property type="project" value="TreeGrafter"/>
</dbReference>
<dbReference type="RefSeq" id="XP_040648416.1">
    <property type="nucleotide sequence ID" value="XM_040793561.1"/>
</dbReference>
<evidence type="ECO:0000313" key="5">
    <source>
        <dbReference type="Proteomes" id="UP000070168"/>
    </source>
</evidence>
<dbReference type="PROSITE" id="PS00455">
    <property type="entry name" value="AMP_BINDING"/>
    <property type="match status" value="1"/>
</dbReference>
<keyword evidence="2" id="KW-0597">Phosphoprotein</keyword>
<evidence type="ECO:0000256" key="1">
    <source>
        <dbReference type="ARBA" id="ARBA00022450"/>
    </source>
</evidence>
<dbReference type="EMBL" id="LHQR01000048">
    <property type="protein sequence ID" value="KXG49880.1"/>
    <property type="molecule type" value="Genomic_DNA"/>
</dbReference>
<dbReference type="Pfam" id="PF00501">
    <property type="entry name" value="AMP-binding"/>
    <property type="match status" value="1"/>
</dbReference>
<dbReference type="CDD" id="cd04433">
    <property type="entry name" value="AFD_class_I"/>
    <property type="match status" value="1"/>
</dbReference>
<keyword evidence="1" id="KW-0596">Phosphopantetheine</keyword>
<evidence type="ECO:0000313" key="4">
    <source>
        <dbReference type="EMBL" id="KXG49880.1"/>
    </source>
</evidence>
<dbReference type="SUPFAM" id="SSF52777">
    <property type="entry name" value="CoA-dependent acyltransferases"/>
    <property type="match status" value="2"/>
</dbReference>
<dbReference type="PANTHER" id="PTHR43201">
    <property type="entry name" value="ACYL-COA SYNTHETASE"/>
    <property type="match status" value="1"/>
</dbReference>
<sequence>MRKPLSEVWGDGPMNQLPSVVEQFHDSVAKYPENIALVCTHQDADLYGISGPYPHGQNNDAESTPYLRWTFKDLKQGVDRLVAGLESLGVKKGTAIITLLPNCAEFVLTCWAAMELGAVLAALDPRRLSNSSEVSYMLETIMVATNNEPPVIIAFKPEYLNAPAIESVPLRAAVVVATAGVSQSHASFKDIMALPRRDNDNTNGKFEHKYISPTDGACIIFTSGSTSLPKGVLRSHERQASLARDVFQTPGYKTLPGDMWCSVTPNNHSVGSVGAISPMLVGAGIVFPGEGFSAAATAQTLVREKCTHILLVPGIVNLIAEYLAENTGKMHTSLKAVMLVGSPPTTNNINTCFDALGTRGVCIRYGSTEGVACVSDITANAQELIGDSGRLTVGRPMGRDGVKICRPNETGQLGVPLPRGTAGEIHYSSSWGAQTMYIGTKDTKDTCYTDEQGKRWFITGDEGIIDEQGRLYVVGRIKDMIIRGGENISPAAIEARLANNPRLASKSVQIVGQPDPISGEVPVAIIANGPDFHDTVAEIYRTIRDDMGLMWALHDVIHLEQLGLGDWPRTSAGKIHRVTLRKLVLERYQDRLAEEAAREAASQSDPAWNERRVRDEILRTWANSTGLEEDQLPLDVNISQYADSLSVARVRGHLRRVVPGLDKLSRGGEEETVKRAERKLRLRVPKVQMIWQVLPPSLAVSFCTEANLEYQVHTIAREDLFDSTKRLVMEVISQHGFQWDDVASVFPAQNFVDELSREGVLDSAKFQNAFVTKTESSIDRNKLQRVKLALKAMLRANSLLPSFLVWNKETPRDTEDNIALHVTLKPSESLYEHVLQDGGSVNTVEDLDKLASAHPHPEWTLYPGILFRVLLFKVKTTNTVGFIMSVSHGVMDATYTGKLLSDIDQALNGPVPQQLLPHTSYRLWAESYYSFRESPQARASVQWHTNYLDGIHSHIDKAQWPQIPKRGLFDPTGGGYGSGAQHSFVVPDLAALRKNHPQISAPVIVKAALALLHVHQTGHDHAVFSNVQAGRTAWPFMPTMFASNHGLGLFDEATDVAGPLLQSVTNLIKILPDESVLGMLKRLQADQQALTQHAHAPWPAIEKALDKANGSRYATGSSGSHRGLMRRVFTSQVFNWVPGMGAQGGGLKEPFANLQKLRSVTRWQVGLIVRAGLGGPDGDTVYLNLLGDGLTDVQMEETTKKLETLLRSLTHPESWHAPVMQCMM</sequence>
<dbReference type="Gene3D" id="3.30.559.30">
    <property type="entry name" value="Nonribosomal peptide synthetase, condensation domain"/>
    <property type="match status" value="1"/>
</dbReference>
<dbReference type="InterPro" id="IPR023213">
    <property type="entry name" value="CAT-like_dom_sf"/>
</dbReference>
<dbReference type="InterPro" id="IPR045851">
    <property type="entry name" value="AMP-bd_C_sf"/>
</dbReference>
<dbReference type="Proteomes" id="UP000070168">
    <property type="component" value="Unassembled WGS sequence"/>
</dbReference>
<dbReference type="OMA" id="FWNAFMV"/>
<keyword evidence="5" id="KW-1185">Reference proteome</keyword>
<comment type="caution">
    <text evidence="4">The sequence shown here is derived from an EMBL/GenBank/DDBJ whole genome shotgun (WGS) entry which is preliminary data.</text>
</comment>
<evidence type="ECO:0000256" key="2">
    <source>
        <dbReference type="ARBA" id="ARBA00022553"/>
    </source>
</evidence>
<dbReference type="Gene3D" id="3.30.300.30">
    <property type="match status" value="1"/>
</dbReference>
<proteinExistence type="predicted"/>
<accession>A0A135LLR6</accession>
<dbReference type="InterPro" id="IPR042099">
    <property type="entry name" value="ANL_N_sf"/>
</dbReference>
<dbReference type="STRING" id="5078.A0A135LLR6"/>
<dbReference type="Gene3D" id="3.40.50.12780">
    <property type="entry name" value="N-terminal domain of ligase-like"/>
    <property type="match status" value="1"/>
</dbReference>
<dbReference type="GO" id="GO:0006631">
    <property type="term" value="P:fatty acid metabolic process"/>
    <property type="evidence" value="ECO:0007669"/>
    <property type="project" value="TreeGrafter"/>
</dbReference>
<gene>
    <name evidence="4" type="ORF">PGRI_058480</name>
</gene>
<dbReference type="SUPFAM" id="SSF56801">
    <property type="entry name" value="Acetyl-CoA synthetase-like"/>
    <property type="match status" value="1"/>
</dbReference>
<dbReference type="InterPro" id="IPR000873">
    <property type="entry name" value="AMP-dep_synth/lig_dom"/>
</dbReference>
<evidence type="ECO:0000259" key="3">
    <source>
        <dbReference type="Pfam" id="PF00501"/>
    </source>
</evidence>
<organism evidence="4 5">
    <name type="scientific">Penicillium patulum</name>
    <name type="common">Penicillium griseofulvum</name>
    <dbReference type="NCBI Taxonomy" id="5078"/>
    <lineage>
        <taxon>Eukaryota</taxon>
        <taxon>Fungi</taxon>
        <taxon>Dikarya</taxon>
        <taxon>Ascomycota</taxon>
        <taxon>Pezizomycotina</taxon>
        <taxon>Eurotiomycetes</taxon>
        <taxon>Eurotiomycetidae</taxon>
        <taxon>Eurotiales</taxon>
        <taxon>Aspergillaceae</taxon>
        <taxon>Penicillium</taxon>
    </lineage>
</organism>
<keyword evidence="4" id="KW-0436">Ligase</keyword>
<protein>
    <submittedName>
        <fullName evidence="4">AMP-dependent synthetase/ligase</fullName>
    </submittedName>
</protein>
<name>A0A135LLR6_PENPA</name>
<dbReference type="Gene3D" id="3.30.559.10">
    <property type="entry name" value="Chloramphenicol acetyltransferase-like domain"/>
    <property type="match status" value="1"/>
</dbReference>
<reference evidence="4 5" key="1">
    <citation type="journal article" date="2016" name="BMC Genomics">
        <title>Genome sequencing and secondary metabolism of the postharvest pathogen Penicillium griseofulvum.</title>
        <authorList>
            <person name="Banani H."/>
            <person name="Marcet-Houben M."/>
            <person name="Ballester A.R."/>
            <person name="Abbruscato P."/>
            <person name="Gonzalez-Candelas L."/>
            <person name="Gabaldon T."/>
            <person name="Spadaro D."/>
        </authorList>
    </citation>
    <scope>NUCLEOTIDE SEQUENCE [LARGE SCALE GENOMIC DNA]</scope>
    <source>
        <strain evidence="4 5">PG3</strain>
    </source>
</reference>
<dbReference type="GeneID" id="63708861"/>